<dbReference type="InterPro" id="IPR015943">
    <property type="entry name" value="WD40/YVTN_repeat-like_dom_sf"/>
</dbReference>
<dbReference type="RefSeq" id="WP_062420646.1">
    <property type="nucleotide sequence ID" value="NZ_BBYA01000003.1"/>
</dbReference>
<dbReference type="SUPFAM" id="SSF75011">
    <property type="entry name" value="3-carboxy-cis,cis-mucoante lactonizing enzyme"/>
    <property type="match status" value="2"/>
</dbReference>
<keyword evidence="3" id="KW-1185">Reference proteome</keyword>
<dbReference type="InterPro" id="IPR013211">
    <property type="entry name" value="LVIVD"/>
</dbReference>
<dbReference type="PROSITE" id="PS51257">
    <property type="entry name" value="PROKAR_LIPOPROTEIN"/>
    <property type="match status" value="1"/>
</dbReference>
<gene>
    <name evidence="2" type="ORF">ADM99_00570</name>
</gene>
<organism evidence="2 3">
    <name type="scientific">Leptolinea tardivitalis</name>
    <dbReference type="NCBI Taxonomy" id="229920"/>
    <lineage>
        <taxon>Bacteria</taxon>
        <taxon>Bacillati</taxon>
        <taxon>Chloroflexota</taxon>
        <taxon>Anaerolineae</taxon>
        <taxon>Anaerolineales</taxon>
        <taxon>Anaerolineaceae</taxon>
        <taxon>Leptolinea</taxon>
    </lineage>
</organism>
<dbReference type="STRING" id="229920.ADM99_00570"/>
<accession>A0A0P6X2C5</accession>
<evidence type="ECO:0000256" key="1">
    <source>
        <dbReference type="SAM" id="SignalP"/>
    </source>
</evidence>
<dbReference type="OrthoDB" id="156045at2"/>
<keyword evidence="1" id="KW-0732">Signal</keyword>
<evidence type="ECO:0000313" key="2">
    <source>
        <dbReference type="EMBL" id="KPL75141.1"/>
    </source>
</evidence>
<dbReference type="EMBL" id="LGCK01000001">
    <property type="protein sequence ID" value="KPL75141.1"/>
    <property type="molecule type" value="Genomic_DNA"/>
</dbReference>
<sequence>MQVRTNQIFFIGSILCLSILACQFLSAPSSARPSENQGASIPLIEGITRLFGQTGSRINIGGIEPQGFEFIGQLGGSSVAVAARGDTVYLGQGPRVVALDISNPASPRLMAESPVLPGLVMGLALNGNTLYAVALYGGLHVLDISQPNVIKPAGAVTPNLPGCDAITIEGTTAYLACNPSGLVIVDIAQAAKPSIVFEAEKPEGASFSLALIDRRIYMVNTSVNELEIYDVQSVKAPKKVGSLPFSALPESGHSGGYIESVRVCGKYLCLAAGQDGLVILDLTDPEVPVIAGRLDTQTSSGLVVDGNRVYLADDMDGIHIISISDPSHPQEEGLLPTTVGGWELTVKEHGERGLYVEGDRLLITDPAYGLTVADIRQPASPSRLGYYMTPLPDVLGNIRVEGQTAYVTGRNSGFRIVDISEPEHPRELAYDDERKNLYLPYPTGLEVRGKYAYISDGNYPFHVVDVTDPAKPIQVGAVYDETVSDGAFDIVLNGDLAYLSGWGLDDAFYPGKGLWVVDISNPARPSALQFVDVANERWHLAMGKGYLYALDGAVDDHDQPEPLSLRVFDLKNPQKPVEVKSIPLPQIKHLSPSGIYLDGDWLYISVPMSGVLTFDISRPDDPRQSGLIPVQVGMTDIYKDGSYLFLGGTTVYDISSPEKPGFAGTTGNLQAWDLAVEKDMVYVVTTFQGMYIYRFKPEK</sequence>
<dbReference type="Proteomes" id="UP000050430">
    <property type="component" value="Unassembled WGS sequence"/>
</dbReference>
<feature type="signal peptide" evidence="1">
    <location>
        <begin position="1"/>
        <end position="31"/>
    </location>
</feature>
<feature type="chain" id="PRO_5006132786" description="LVIVD repeat protein" evidence="1">
    <location>
        <begin position="32"/>
        <end position="699"/>
    </location>
</feature>
<dbReference type="AlphaFoldDB" id="A0A0P6X2C5"/>
<comment type="caution">
    <text evidence="2">The sequence shown here is derived from an EMBL/GenBank/DDBJ whole genome shotgun (WGS) entry which is preliminary data.</text>
</comment>
<name>A0A0P6X2C5_9CHLR</name>
<dbReference type="Pfam" id="PF08309">
    <property type="entry name" value="LVIVD"/>
    <property type="match status" value="9"/>
</dbReference>
<reference evidence="2 3" key="1">
    <citation type="submission" date="2015-07" db="EMBL/GenBank/DDBJ databases">
        <title>Genome sequence of Leptolinea tardivitalis DSM 16556.</title>
        <authorList>
            <person name="Hemp J."/>
            <person name="Ward L.M."/>
            <person name="Pace L.A."/>
            <person name="Fischer W.W."/>
        </authorList>
    </citation>
    <scope>NUCLEOTIDE SEQUENCE [LARGE SCALE GENOMIC DNA]</scope>
    <source>
        <strain evidence="2 3">YMTK-2</strain>
    </source>
</reference>
<evidence type="ECO:0008006" key="4">
    <source>
        <dbReference type="Google" id="ProtNLM"/>
    </source>
</evidence>
<evidence type="ECO:0000313" key="3">
    <source>
        <dbReference type="Proteomes" id="UP000050430"/>
    </source>
</evidence>
<protein>
    <recommendedName>
        <fullName evidence="4">LVIVD repeat protein</fullName>
    </recommendedName>
</protein>
<dbReference type="Gene3D" id="2.130.10.10">
    <property type="entry name" value="YVTN repeat-like/Quinoprotein amine dehydrogenase"/>
    <property type="match status" value="1"/>
</dbReference>
<proteinExistence type="predicted"/>